<dbReference type="InterPro" id="IPR001024">
    <property type="entry name" value="PLAT/LH2_dom"/>
</dbReference>
<evidence type="ECO:0000313" key="20">
    <source>
        <dbReference type="Ensembl" id="ENSGACP00000029970.1"/>
    </source>
</evidence>
<dbReference type="InterPro" id="IPR035986">
    <property type="entry name" value="PKD_dom_sf"/>
</dbReference>
<evidence type="ECO:0008006" key="22">
    <source>
        <dbReference type="Google" id="ProtNLM"/>
    </source>
</evidence>
<feature type="signal peptide" evidence="15">
    <location>
        <begin position="1"/>
        <end position="17"/>
    </location>
</feature>
<feature type="domain" description="PKD" evidence="16">
    <location>
        <begin position="347"/>
        <end position="399"/>
    </location>
</feature>
<dbReference type="InterPro" id="IPR013122">
    <property type="entry name" value="PKD1_2_channel"/>
</dbReference>
<feature type="domain" description="PLAT" evidence="17">
    <location>
        <begin position="1587"/>
        <end position="1705"/>
    </location>
</feature>
<reference evidence="20" key="2">
    <citation type="submission" date="2025-08" db="UniProtKB">
        <authorList>
            <consortium name="Ensembl"/>
        </authorList>
    </citation>
    <scope>IDENTIFICATION</scope>
</reference>
<evidence type="ECO:0000256" key="14">
    <source>
        <dbReference type="SAM" id="Phobius"/>
    </source>
</evidence>
<feature type="region of interest" description="Disordered" evidence="13">
    <location>
        <begin position="1820"/>
        <end position="1840"/>
    </location>
</feature>
<evidence type="ECO:0000256" key="7">
    <source>
        <dbReference type="ARBA" id="ARBA00022989"/>
    </source>
</evidence>
<evidence type="ECO:0000256" key="4">
    <source>
        <dbReference type="ARBA" id="ARBA00022475"/>
    </source>
</evidence>
<evidence type="ECO:0000259" key="17">
    <source>
        <dbReference type="PROSITE" id="PS50095"/>
    </source>
</evidence>
<feature type="transmembrane region" description="Helical" evidence="14">
    <location>
        <begin position="2284"/>
        <end position="2302"/>
    </location>
</feature>
<dbReference type="InterPro" id="IPR002859">
    <property type="entry name" value="PKD/REJ-like"/>
</dbReference>
<sequence length="2553" mass="284310">MFAASFCALLSLHPIFCSRWSAAALPPDRQDAPWFIGCVRASSSLYRTEGARDLDPASCEQGCVALYRTEGPFLHSVRLSTSPDSVQAGKTFVMEVSGNLAGRPKQPTGIPGLGEQDLSYVTVEFRETTSTGQRSRPVNVLHDGSFVVSSDWILPTPGKYQLSKLTRPSKFSQMENNESRKNMHCYFFTLFLIYPVIVLCRRQRLQPPLNSILHPPPLRLNKYIQIVRQCKYLFCLPTVWIYAEKQAYPTNTDITFVAMAKVPEPVEFLWHFGNSRSKRTASRTVTERYHKPGRYAVVVVMSSGRTSITSDVFPLVVQRAVRLNRLVLRASVLQNQTVTMSCRLNVGTDVTFLWSFGDGSSRLGRSTEQHVFHRTGEFRVEVTVSNLVSSASLSGHVFVVDRHCQPPPVKNMGPLKLQVRRHEVVHLGVTFETELDCDLSGGLNYTWTLFDSAGRVFPLPHVGTHRRSLILPSHLLHYDTYTAMARVQVGGSVVYSNYSVRVQVIPSPPVAFVRGGTNVFINNRNDTVVTLDGQRSYDPDFPVNPVSFSWTCKPVSSITSSCFHHDVPTSSPVLAFPASFLKDTFHQFQFSFTVHSGERSASSETFLTLTPNAIGKVSVSCPQCQGEQVNWHESFSVGASCEGCSVSPKDIQYTWSLFLVNASSKPVIQVPFCYTVDLSAPSSIVEATPCQQTSLPSFPPHQHDIMGKVKLRVKWMVYELFNSFSSLNPGEEPFYHLLGEYDPPRPLYSSTEYPQLTFDNSGARYADHFRQAGVISEFPIESDSSADWEFSFPVLESGDMGGQQDYDVPLMSAEEGNPGASAGRPTGMDGESFSPGDESFHDPASHEDEGNNLIHSRPSVAIRESVLLDLPRDEVDRGLFESYTYTGISSPWLSFRPYSLSPGSRYMLAITAKSRDSFLGRTQLFLKTNPAPKGVTCQVQPVRGRELYTHFSIFCTSGKEDSVYEYSVRVGGGPPRTLYEGRDFQYYFSLPSGDPNDDHKVTISTEIKSSMDGAASEPCPVTVQVQPSFFRDAPNSSHSDPDLELSESGLRNLSALVRLGNGAEIRNYVSLLSRILNRLSLDAKANAHAQRRTRNMLIGTMCELESSGQASLVDNICILKNLLEVTSQVTLASARRVTVHTRLISEQFSSAPAWCSQTTLNTLVALLSHCLQAALITDDFGPEMSASADITQALGSDQHDEMQDSRSGSHMERGSPISTKKALQLVADILQTASDLMLVREHKGAHEHRVSTGLIALYAASLNQTSAVLSSGSTAFHLPDSLVQRVFVHGSRDAGSGARRPCVLGVLTELSHSPYAQTRSAGKQPSGPVVDLSLYKCSTKRKIPVRPLGDHVITSTLQKSAVPEYVLLRSRVNYHSFNITQEHLDQAIQLSVVFTPPLNKVFPIMLLFRMFERPTPSVHHLHRIHHWERNTTRFTLPPSYLSTAGIGHLALLNANFGKTPRHEHLSEQVSYGVTVDSSLCLSWDGHQGAWTPDDCRTQQADMAAAVNCSCHQLRPLTVLRQPIASSHDTTDLDPFLSVSRDLTVLGVLVLCLCLYIPGLVACQRADVGSEVNRRAHFLSDNSPCDPYLYAVTIHTGPRSTARMSAKVYIVLHGKNGVSQTRELQVPGCNLFRRNSQDTFILSAADSLGPVWGVHIWHDNSGPSPNWYLKQVEVRSGHVEGRAWLFVGQCWLAVNKDDGRVDKMLRVCTHGMSFSKMLRLKLSDYLADYHIWMSLCSCPRPNSFTHTQRLSVSLLLLSGYACVNTVIISKMNDRLPFELGLVDLSAVSLTTGVLSVAAALPAAALTSFLFRLRKLKPMGSVVQHTEGRRTEKDPSGGSYLNGGTEMLPVSTTILENKSTGNKPVVQSDVVPRKEDSRPTLQNVLLITERKNVDGAPWEKEPAEHMDSVEGRAPRPLSQWSHYLAWSLCLLLSLFCLVLSAVLGLRFNSSKVLLWMHSLFFSLMFCFFLIQPAVVKQFQKRSDFHSFSSVRELEKDTANLWSHNGAKQAAEQVGTSAFPQGRGSYLEKLLGDRRRARYLRLVRPPTAAELRKTCAKKRRETLLHITLREVSLCGCMLLLMLCISYGTSFTDHSHLNKAVRKWFIRGDDAFMSIQKHEHWWKWAQSRLLGLLYKNASTTTESHILIGEPILWKTEMSDSFHSQVGNKRRHVVTMLLTLSDAASKLRLLHSEGWLCRQTVSVQFTLLSPGANLFTSVTVLSEQSPAGVLLPSVEIRSARVYHTPAAWDYVVMVCQLLFLVLSLLQFWDHVYAIGQQGLTGYWRTPFNCLEVSLLTVSLLHYVYYIYHSVIILEVVELLQRHNYRGHVDVSLLATVEQNIRTLRGITVLLLTTKAVTVLRVIGTSSSSATLLPQSLSSLFWPTVRSLLNSHRLGKVSIPSGITYYFEEFESLVDELLFRLDAFSDSLHRTLPPKAHHHREEDSPVVPQGPSNMDTQRGQRGDDSSSDDAVQWQASLRSETVAKENTKGRNVKAQNYHSTSRVSAWTKDVPEKQVNKRTKTNDSSCLIKTQATCVELMVEVLVHQEPRSVEPGQQEGSY</sequence>
<dbReference type="PROSITE" id="PS50095">
    <property type="entry name" value="PLAT"/>
    <property type="match status" value="1"/>
</dbReference>
<comment type="subcellular location">
    <subcellularLocation>
        <location evidence="2">Cell membrane</location>
        <topology evidence="2">Multi-pass membrane protein</topology>
    </subcellularLocation>
    <subcellularLocation>
        <location evidence="1">Cell projection</location>
        <location evidence="1">Cilium</location>
    </subcellularLocation>
</comment>
<feature type="transmembrane region" description="Helical" evidence="14">
    <location>
        <begin position="1951"/>
        <end position="1973"/>
    </location>
</feature>
<dbReference type="SMART" id="SM00308">
    <property type="entry name" value="LH2"/>
    <property type="match status" value="1"/>
</dbReference>
<accession>A0AAQ4NTI5</accession>
<dbReference type="Proteomes" id="UP000007635">
    <property type="component" value="Chromosome XXI"/>
</dbReference>
<dbReference type="Ensembl" id="ENSGACT00000085050.1">
    <property type="protein sequence ID" value="ENSGACP00000029970.1"/>
    <property type="gene ID" value="ENSGACG00000031533.1"/>
</dbReference>
<dbReference type="SMART" id="SM00089">
    <property type="entry name" value="PKD"/>
    <property type="match status" value="2"/>
</dbReference>
<feature type="compositionally biased region" description="Basic and acidic residues" evidence="13">
    <location>
        <begin position="1197"/>
        <end position="1213"/>
    </location>
</feature>
<evidence type="ECO:0000256" key="6">
    <source>
        <dbReference type="ARBA" id="ARBA00022737"/>
    </source>
</evidence>
<comment type="similarity">
    <text evidence="3">Belongs to the polycystin family.</text>
</comment>
<dbReference type="GeneTree" id="ENSGT00940000162104"/>
<dbReference type="GO" id="GO:0005261">
    <property type="term" value="F:monoatomic cation channel activity"/>
    <property type="evidence" value="ECO:0007669"/>
    <property type="project" value="TreeGrafter"/>
</dbReference>
<feature type="transmembrane region" description="Helical" evidence="14">
    <location>
        <begin position="2063"/>
        <end position="2084"/>
    </location>
</feature>
<evidence type="ECO:0000256" key="13">
    <source>
        <dbReference type="SAM" id="MobiDB-lite"/>
    </source>
</evidence>
<evidence type="ECO:0000256" key="3">
    <source>
        <dbReference type="ARBA" id="ARBA00007200"/>
    </source>
</evidence>
<keyword evidence="8" id="KW-0969">Cilium</keyword>
<dbReference type="Pfam" id="PF02010">
    <property type="entry name" value="REJ"/>
    <property type="match status" value="2"/>
</dbReference>
<protein>
    <recommendedName>
        <fullName evidence="22">Polycystic kidney disease 1b</fullName>
    </recommendedName>
</protein>
<feature type="domain" description="REJ" evidence="19">
    <location>
        <begin position="404"/>
        <end position="1007"/>
    </location>
</feature>
<feature type="transmembrane region" description="Helical" evidence="14">
    <location>
        <begin position="1542"/>
        <end position="1562"/>
    </location>
</feature>
<dbReference type="SUPFAM" id="SSF49723">
    <property type="entry name" value="Lipase/lipooxygenase domain (PLAT/LH2 domain)"/>
    <property type="match status" value="1"/>
</dbReference>
<feature type="transmembrane region" description="Helical" evidence="14">
    <location>
        <begin position="1749"/>
        <end position="1768"/>
    </location>
</feature>
<proteinExistence type="inferred from homology"/>
<evidence type="ECO:0000256" key="8">
    <source>
        <dbReference type="ARBA" id="ARBA00023069"/>
    </source>
</evidence>
<dbReference type="Pfam" id="PF08016">
    <property type="entry name" value="PKD_channel"/>
    <property type="match status" value="1"/>
</dbReference>
<name>A0AAQ4NTI5_GASAC</name>
<evidence type="ECO:0000256" key="12">
    <source>
        <dbReference type="PROSITE-ProRule" id="PRU00152"/>
    </source>
</evidence>
<dbReference type="InterPro" id="IPR057244">
    <property type="entry name" value="GAIN_B"/>
</dbReference>
<evidence type="ECO:0000256" key="15">
    <source>
        <dbReference type="SAM" id="SignalP"/>
    </source>
</evidence>
<evidence type="ECO:0000259" key="16">
    <source>
        <dbReference type="PROSITE" id="PS50093"/>
    </source>
</evidence>
<feature type="transmembrane region" description="Helical" evidence="14">
    <location>
        <begin position="2242"/>
        <end position="2263"/>
    </location>
</feature>
<dbReference type="Pfam" id="PF00801">
    <property type="entry name" value="PKD"/>
    <property type="match status" value="2"/>
</dbReference>
<dbReference type="CDD" id="cd00146">
    <property type="entry name" value="PKD"/>
    <property type="match status" value="2"/>
</dbReference>
<comment type="caution">
    <text evidence="12">Lacks conserved residue(s) required for the propagation of feature annotation.</text>
</comment>
<evidence type="ECO:0000256" key="10">
    <source>
        <dbReference type="ARBA" id="ARBA00023157"/>
    </source>
</evidence>
<dbReference type="InterPro" id="IPR046791">
    <property type="entry name" value="Polycystin_dom"/>
</dbReference>
<feature type="region of interest" description="Disordered" evidence="13">
    <location>
        <begin position="2426"/>
        <end position="2499"/>
    </location>
</feature>
<dbReference type="PROSITE" id="PS51111">
    <property type="entry name" value="REJ"/>
    <property type="match status" value="1"/>
</dbReference>
<feature type="transmembrane region" description="Helical" evidence="14">
    <location>
        <begin position="1921"/>
        <end position="1945"/>
    </location>
</feature>
<dbReference type="InterPro" id="IPR022409">
    <property type="entry name" value="PKD/Chitinase_dom"/>
</dbReference>
<dbReference type="SUPFAM" id="SSF49299">
    <property type="entry name" value="PKD domain"/>
    <property type="match status" value="2"/>
</dbReference>
<dbReference type="PROSITE" id="PS50093">
    <property type="entry name" value="PKD"/>
    <property type="match status" value="2"/>
</dbReference>
<reference evidence="20 21" key="1">
    <citation type="journal article" date="2021" name="G3 (Bethesda)">
        <title>Improved contiguity of the threespine stickleback genome using long-read sequencing.</title>
        <authorList>
            <person name="Nath S."/>
            <person name="Shaw D.E."/>
            <person name="White M.A."/>
        </authorList>
    </citation>
    <scope>NUCLEOTIDE SEQUENCE [LARGE SCALE GENOMIC DNA]</scope>
    <source>
        <strain evidence="20 21">Lake Benthic</strain>
    </source>
</reference>
<keyword evidence="5 14" id="KW-0812">Transmembrane</keyword>
<evidence type="ECO:0000256" key="9">
    <source>
        <dbReference type="ARBA" id="ARBA00023136"/>
    </source>
</evidence>
<dbReference type="PANTHER" id="PTHR46730">
    <property type="entry name" value="POLYCYSTIN-1"/>
    <property type="match status" value="1"/>
</dbReference>
<feature type="domain" description="GAIN-B" evidence="18">
    <location>
        <begin position="1375"/>
        <end position="1526"/>
    </location>
</feature>
<keyword evidence="11" id="KW-0966">Cell projection</keyword>
<feature type="compositionally biased region" description="Basic and acidic residues" evidence="13">
    <location>
        <begin position="838"/>
        <end position="849"/>
    </location>
</feature>
<evidence type="ECO:0000256" key="11">
    <source>
        <dbReference type="ARBA" id="ARBA00023273"/>
    </source>
</evidence>
<keyword evidence="10" id="KW-1015">Disulfide bond</keyword>
<dbReference type="PROSITE" id="PS50221">
    <property type="entry name" value="GAIN_B"/>
    <property type="match status" value="1"/>
</dbReference>
<dbReference type="PANTHER" id="PTHR46730:SF4">
    <property type="entry name" value="POLYCYSTIC KIDNEY DISEASE PROTEIN 1-LIKE 1"/>
    <property type="match status" value="1"/>
</dbReference>
<feature type="region of interest" description="Disordered" evidence="13">
    <location>
        <begin position="810"/>
        <end position="852"/>
    </location>
</feature>
<dbReference type="Pfam" id="PF20519">
    <property type="entry name" value="Polycystin_dom"/>
    <property type="match status" value="1"/>
</dbReference>
<organism evidence="20 21">
    <name type="scientific">Gasterosteus aculeatus aculeatus</name>
    <name type="common">three-spined stickleback</name>
    <dbReference type="NCBI Taxonomy" id="481459"/>
    <lineage>
        <taxon>Eukaryota</taxon>
        <taxon>Metazoa</taxon>
        <taxon>Chordata</taxon>
        <taxon>Craniata</taxon>
        <taxon>Vertebrata</taxon>
        <taxon>Euteleostomi</taxon>
        <taxon>Actinopterygii</taxon>
        <taxon>Neopterygii</taxon>
        <taxon>Teleostei</taxon>
        <taxon>Neoteleostei</taxon>
        <taxon>Acanthomorphata</taxon>
        <taxon>Eupercaria</taxon>
        <taxon>Perciformes</taxon>
        <taxon>Cottioidei</taxon>
        <taxon>Gasterosteales</taxon>
        <taxon>Gasterosteidae</taxon>
        <taxon>Gasterosteus</taxon>
    </lineage>
</organism>
<dbReference type="Pfam" id="PF01477">
    <property type="entry name" value="PLAT"/>
    <property type="match status" value="1"/>
</dbReference>
<dbReference type="GO" id="GO:0006816">
    <property type="term" value="P:calcium ion transport"/>
    <property type="evidence" value="ECO:0007669"/>
    <property type="project" value="TreeGrafter"/>
</dbReference>
<keyword evidence="21" id="KW-1185">Reference proteome</keyword>
<dbReference type="InterPro" id="IPR036392">
    <property type="entry name" value="PLAT/LH2_dom_sf"/>
</dbReference>
<reference evidence="20" key="3">
    <citation type="submission" date="2025-09" db="UniProtKB">
        <authorList>
            <consortium name="Ensembl"/>
        </authorList>
    </citation>
    <scope>IDENTIFICATION</scope>
</reference>
<dbReference type="InterPro" id="IPR014010">
    <property type="entry name" value="REJ_dom"/>
</dbReference>
<keyword evidence="15" id="KW-0732">Signal</keyword>
<dbReference type="InterPro" id="IPR013783">
    <property type="entry name" value="Ig-like_fold"/>
</dbReference>
<dbReference type="Gene3D" id="2.60.60.20">
    <property type="entry name" value="PLAT/LH2 domain"/>
    <property type="match status" value="1"/>
</dbReference>
<feature type="region of interest" description="Disordered" evidence="13">
    <location>
        <begin position="1195"/>
        <end position="1216"/>
    </location>
</feature>
<keyword evidence="7 14" id="KW-1133">Transmembrane helix</keyword>
<feature type="chain" id="PRO_5042833490" description="Polycystic kidney disease 1b" evidence="15">
    <location>
        <begin position="18"/>
        <end position="2553"/>
    </location>
</feature>
<evidence type="ECO:0000256" key="2">
    <source>
        <dbReference type="ARBA" id="ARBA00004651"/>
    </source>
</evidence>
<dbReference type="GO" id="GO:0005929">
    <property type="term" value="C:cilium"/>
    <property type="evidence" value="ECO:0007669"/>
    <property type="project" value="UniProtKB-SubCell"/>
</dbReference>
<keyword evidence="6" id="KW-0677">Repeat</keyword>
<feature type="compositionally biased region" description="Polar residues" evidence="13">
    <location>
        <begin position="2487"/>
        <end position="2498"/>
    </location>
</feature>
<dbReference type="InterPro" id="IPR000601">
    <property type="entry name" value="PKD_dom"/>
</dbReference>
<feature type="domain" description="PKD" evidence="16">
    <location>
        <begin position="264"/>
        <end position="303"/>
    </location>
</feature>
<evidence type="ECO:0000256" key="1">
    <source>
        <dbReference type="ARBA" id="ARBA00004138"/>
    </source>
</evidence>
<feature type="transmembrane region" description="Helical" evidence="14">
    <location>
        <begin position="1788"/>
        <end position="1809"/>
    </location>
</feature>
<evidence type="ECO:0000256" key="5">
    <source>
        <dbReference type="ARBA" id="ARBA00022692"/>
    </source>
</evidence>
<dbReference type="Gene3D" id="2.60.40.10">
    <property type="entry name" value="Immunoglobulins"/>
    <property type="match status" value="1"/>
</dbReference>
<keyword evidence="9 14" id="KW-0472">Membrane</keyword>
<dbReference type="GO" id="GO:0005886">
    <property type="term" value="C:plasma membrane"/>
    <property type="evidence" value="ECO:0007669"/>
    <property type="project" value="UniProtKB-SubCell"/>
</dbReference>
<keyword evidence="4" id="KW-1003">Cell membrane</keyword>
<feature type="compositionally biased region" description="Basic and acidic residues" evidence="13">
    <location>
        <begin position="1824"/>
        <end position="1833"/>
    </location>
</feature>
<evidence type="ECO:0000259" key="19">
    <source>
        <dbReference type="PROSITE" id="PS51111"/>
    </source>
</evidence>
<evidence type="ECO:0000259" key="18">
    <source>
        <dbReference type="PROSITE" id="PS50221"/>
    </source>
</evidence>
<evidence type="ECO:0000313" key="21">
    <source>
        <dbReference type="Proteomes" id="UP000007635"/>
    </source>
</evidence>